<evidence type="ECO:0000313" key="1">
    <source>
        <dbReference type="EMBL" id="JAD74834.1"/>
    </source>
</evidence>
<name>A0A0A9CET7_ARUDO</name>
<dbReference type="EMBL" id="GBRH01223061">
    <property type="protein sequence ID" value="JAD74834.1"/>
    <property type="molecule type" value="Transcribed_RNA"/>
</dbReference>
<organism evidence="1">
    <name type="scientific">Arundo donax</name>
    <name type="common">Giant reed</name>
    <name type="synonym">Donax arundinaceus</name>
    <dbReference type="NCBI Taxonomy" id="35708"/>
    <lineage>
        <taxon>Eukaryota</taxon>
        <taxon>Viridiplantae</taxon>
        <taxon>Streptophyta</taxon>
        <taxon>Embryophyta</taxon>
        <taxon>Tracheophyta</taxon>
        <taxon>Spermatophyta</taxon>
        <taxon>Magnoliopsida</taxon>
        <taxon>Liliopsida</taxon>
        <taxon>Poales</taxon>
        <taxon>Poaceae</taxon>
        <taxon>PACMAD clade</taxon>
        <taxon>Arundinoideae</taxon>
        <taxon>Arundineae</taxon>
        <taxon>Arundo</taxon>
    </lineage>
</organism>
<accession>A0A0A9CET7</accession>
<reference evidence="1" key="2">
    <citation type="journal article" date="2015" name="Data Brief">
        <title>Shoot transcriptome of the giant reed, Arundo donax.</title>
        <authorList>
            <person name="Barrero R.A."/>
            <person name="Guerrero F.D."/>
            <person name="Moolhuijzen P."/>
            <person name="Goolsby J.A."/>
            <person name="Tidwell J."/>
            <person name="Bellgard S.E."/>
            <person name="Bellgard M.I."/>
        </authorList>
    </citation>
    <scope>NUCLEOTIDE SEQUENCE</scope>
    <source>
        <tissue evidence="1">Shoot tissue taken approximately 20 cm above the soil surface</tissue>
    </source>
</reference>
<reference evidence="1" key="1">
    <citation type="submission" date="2014-09" db="EMBL/GenBank/DDBJ databases">
        <authorList>
            <person name="Magalhaes I.L.F."/>
            <person name="Oliveira U."/>
            <person name="Santos F.R."/>
            <person name="Vidigal T.H.D.A."/>
            <person name="Brescovit A.D."/>
            <person name="Santos A.J."/>
        </authorList>
    </citation>
    <scope>NUCLEOTIDE SEQUENCE</scope>
    <source>
        <tissue evidence="1">Shoot tissue taken approximately 20 cm above the soil surface</tissue>
    </source>
</reference>
<dbReference type="AlphaFoldDB" id="A0A0A9CET7"/>
<sequence length="131" mass="14765">MGFRTLEVGVAFSLSDSRSTCLTGEIASYFLGASTEFSLSGRMLSLNSGCDMAINSIWLFCNFVSAEISDLRFLELGSFDFISFPKFSMEFSFSEKLSVSKWRGEMESINSWEMVGFRPLWLLVIIMLPET</sequence>
<protein>
    <submittedName>
        <fullName evidence="1">Uncharacterized protein</fullName>
    </submittedName>
</protein>
<proteinExistence type="predicted"/>